<feature type="transmembrane region" description="Helical" evidence="5">
    <location>
        <begin position="125"/>
        <end position="148"/>
    </location>
</feature>
<dbReference type="Gene3D" id="1.20.1250.20">
    <property type="entry name" value="MFS general substrate transporter like domains"/>
    <property type="match status" value="1"/>
</dbReference>
<dbReference type="SUPFAM" id="SSF103473">
    <property type="entry name" value="MFS general substrate transporter"/>
    <property type="match status" value="1"/>
</dbReference>
<reference evidence="7 8" key="1">
    <citation type="journal article" date="2019" name="Int. J. Syst. Evol. Microbiol.">
        <title>The Global Catalogue of Microorganisms (GCM) 10K type strain sequencing project: providing services to taxonomists for standard genome sequencing and annotation.</title>
        <authorList>
            <consortium name="The Broad Institute Genomics Platform"/>
            <consortium name="The Broad Institute Genome Sequencing Center for Infectious Disease"/>
            <person name="Wu L."/>
            <person name="Ma J."/>
        </authorList>
    </citation>
    <scope>NUCLEOTIDE SEQUENCE [LARGE SCALE GENOMIC DNA]</scope>
    <source>
        <strain evidence="7 8">JCM 13476</strain>
    </source>
</reference>
<evidence type="ECO:0000256" key="5">
    <source>
        <dbReference type="SAM" id="Phobius"/>
    </source>
</evidence>
<comment type="caution">
    <text evidence="7">The sequence shown here is derived from an EMBL/GenBank/DDBJ whole genome shotgun (WGS) entry which is preliminary data.</text>
</comment>
<feature type="transmembrane region" description="Helical" evidence="5">
    <location>
        <begin position="412"/>
        <end position="429"/>
    </location>
</feature>
<feature type="transmembrane region" description="Helical" evidence="5">
    <location>
        <begin position="100"/>
        <end position="119"/>
    </location>
</feature>
<dbReference type="PRINTS" id="PR01035">
    <property type="entry name" value="TCRTETA"/>
</dbReference>
<comment type="subcellular location">
    <subcellularLocation>
        <location evidence="1">Membrane</location>
        <topology evidence="1">Multi-pass membrane protein</topology>
    </subcellularLocation>
</comment>
<feature type="transmembrane region" description="Helical" evidence="5">
    <location>
        <begin position="169"/>
        <end position="196"/>
    </location>
</feature>
<feature type="transmembrane region" description="Helical" evidence="5">
    <location>
        <begin position="353"/>
        <end position="375"/>
    </location>
</feature>
<feature type="transmembrane region" description="Helical" evidence="5">
    <location>
        <begin position="325"/>
        <end position="347"/>
    </location>
</feature>
<dbReference type="Pfam" id="PF07690">
    <property type="entry name" value="MFS_1"/>
    <property type="match status" value="1"/>
</dbReference>
<dbReference type="PANTHER" id="PTHR23546:SF1">
    <property type="entry name" value="MEMBRANE PROTEIN"/>
    <property type="match status" value="1"/>
</dbReference>
<evidence type="ECO:0000256" key="3">
    <source>
        <dbReference type="ARBA" id="ARBA00022989"/>
    </source>
</evidence>
<evidence type="ECO:0000313" key="8">
    <source>
        <dbReference type="Proteomes" id="UP001500791"/>
    </source>
</evidence>
<evidence type="ECO:0000256" key="1">
    <source>
        <dbReference type="ARBA" id="ARBA00004141"/>
    </source>
</evidence>
<dbReference type="InterPro" id="IPR001958">
    <property type="entry name" value="Tet-R_TetA/multi-R_MdtG-like"/>
</dbReference>
<dbReference type="EMBL" id="BAAAEJ010000001">
    <property type="protein sequence ID" value="GAA0377700.1"/>
    <property type="molecule type" value="Genomic_DNA"/>
</dbReference>
<feature type="transmembrane region" description="Helical" evidence="5">
    <location>
        <begin position="32"/>
        <end position="55"/>
    </location>
</feature>
<gene>
    <name evidence="7" type="ORF">GCM10009093_01040</name>
</gene>
<dbReference type="InterPro" id="IPR036259">
    <property type="entry name" value="MFS_trans_sf"/>
</dbReference>
<feature type="domain" description="Major facilitator superfamily (MFS) profile" evidence="6">
    <location>
        <begin position="33"/>
        <end position="440"/>
    </location>
</feature>
<dbReference type="InterPro" id="IPR020846">
    <property type="entry name" value="MFS_dom"/>
</dbReference>
<feature type="transmembrane region" description="Helical" evidence="5">
    <location>
        <begin position="256"/>
        <end position="275"/>
    </location>
</feature>
<evidence type="ECO:0000256" key="2">
    <source>
        <dbReference type="ARBA" id="ARBA00022692"/>
    </source>
</evidence>
<dbReference type="Proteomes" id="UP001500791">
    <property type="component" value="Unassembled WGS sequence"/>
</dbReference>
<keyword evidence="3 5" id="KW-1133">Transmembrane helix</keyword>
<accession>A0ABN0XZY6</accession>
<keyword evidence="4 5" id="KW-0472">Membrane</keyword>
<feature type="transmembrane region" description="Helical" evidence="5">
    <location>
        <begin position="67"/>
        <end position="88"/>
    </location>
</feature>
<name>A0ABN0XZY6_9CAUL</name>
<keyword evidence="2 5" id="KW-0812">Transmembrane</keyword>
<feature type="transmembrane region" description="Helical" evidence="5">
    <location>
        <begin position="382"/>
        <end position="406"/>
    </location>
</feature>
<evidence type="ECO:0000259" key="6">
    <source>
        <dbReference type="PROSITE" id="PS50850"/>
    </source>
</evidence>
<dbReference type="PANTHER" id="PTHR23546">
    <property type="entry name" value="TRANSPORT PROTEIN"/>
    <property type="match status" value="1"/>
</dbReference>
<keyword evidence="8" id="KW-1185">Reference proteome</keyword>
<dbReference type="PROSITE" id="PS50850">
    <property type="entry name" value="MFS"/>
    <property type="match status" value="1"/>
</dbReference>
<dbReference type="InterPro" id="IPR011701">
    <property type="entry name" value="MFS"/>
</dbReference>
<evidence type="ECO:0000313" key="7">
    <source>
        <dbReference type="EMBL" id="GAA0377700.1"/>
    </source>
</evidence>
<organism evidence="7 8">
    <name type="scientific">Brevundimonas terrae</name>
    <dbReference type="NCBI Taxonomy" id="363631"/>
    <lineage>
        <taxon>Bacteria</taxon>
        <taxon>Pseudomonadati</taxon>
        <taxon>Pseudomonadota</taxon>
        <taxon>Alphaproteobacteria</taxon>
        <taxon>Caulobacterales</taxon>
        <taxon>Caulobacteraceae</taxon>
        <taxon>Brevundimonas</taxon>
    </lineage>
</organism>
<proteinExistence type="predicted"/>
<feature type="transmembrane region" description="Helical" evidence="5">
    <location>
        <begin position="295"/>
        <end position="318"/>
    </location>
</feature>
<protein>
    <submittedName>
        <fullName evidence="7">MFS transporter</fullName>
    </submittedName>
</protein>
<sequence>MNKAGRPDVLRKITEDRTDMLKTRDDMNLPRGIFVLIFIVSMVMAIGNTGLISVMPAIGRAIGMSDHLVAAIFSLSALLWAISAPHWARVSDVRGRKPMMMLGLGGFVFSMLGCALVVWAGLQALLAPVVVFVTFLLIRGIFGILGSATASSSQAYVADRTSAKERTSALSALAGALGMGTIIGPALSPLLVFGFLGLAGPMTIFALGAGVVLLMVMLIIPRDIPPAKLYPDKFANAHTAAARKERGFGIWLDRDIGPWLIFGFLSCCVQAINVYTLGFVVMDVVALPATEAQRYIGMAMAAGAGAGLFGQWVLIPWLKMSPRALIWSGGLLALAGNLLTVFAHDIWMLSLGYVVLTLGFSFCRPGFTAGASLAARPDQQGIVAGMVSSLSGGSIVITPVIGVLLYEMATPSPFILNCVVMGGLMIFAWKNASLWRPELSRTATSIVS</sequence>
<evidence type="ECO:0000256" key="4">
    <source>
        <dbReference type="ARBA" id="ARBA00023136"/>
    </source>
</evidence>
<feature type="transmembrane region" description="Helical" evidence="5">
    <location>
        <begin position="202"/>
        <end position="220"/>
    </location>
</feature>